<dbReference type="STRING" id="1548208.AXK12_04210"/>
<dbReference type="InterPro" id="IPR028963">
    <property type="entry name" value="Imm9"/>
</dbReference>
<gene>
    <name evidence="1" type="ORF">AXK12_04210</name>
</gene>
<evidence type="ECO:0000313" key="2">
    <source>
        <dbReference type="Proteomes" id="UP000071392"/>
    </source>
</evidence>
<dbReference type="EMBL" id="LSZP01000032">
    <property type="protein sequence ID" value="KXU36034.1"/>
    <property type="molecule type" value="Genomic_DNA"/>
</dbReference>
<organism evidence="1 2">
    <name type="scientific">Cephaloticoccus capnophilus</name>
    <dbReference type="NCBI Taxonomy" id="1548208"/>
    <lineage>
        <taxon>Bacteria</taxon>
        <taxon>Pseudomonadati</taxon>
        <taxon>Verrucomicrobiota</taxon>
        <taxon>Opitutia</taxon>
        <taxon>Opitutales</taxon>
        <taxon>Opitutaceae</taxon>
        <taxon>Cephaloticoccus</taxon>
    </lineage>
</organism>
<name>A0A139SNH8_9BACT</name>
<dbReference type="Proteomes" id="UP000071392">
    <property type="component" value="Unassembled WGS sequence"/>
</dbReference>
<dbReference type="Pfam" id="PF15587">
    <property type="entry name" value="Imm9"/>
    <property type="match status" value="1"/>
</dbReference>
<reference evidence="1 2" key="1">
    <citation type="submission" date="2016-02" db="EMBL/GenBank/DDBJ databases">
        <authorList>
            <person name="Wen L."/>
            <person name="He K."/>
            <person name="Yang H."/>
        </authorList>
    </citation>
    <scope>NUCLEOTIDE SEQUENCE [LARGE SCALE GENOMIC DNA]</scope>
    <source>
        <strain evidence="1 2">CV41</strain>
    </source>
</reference>
<sequence length="160" mass="17788">MKPKQISALMSIKVPGLGNSADMDSIEKKINTYIESISPGISIEDLSGWRVTFDINSFCTDLIAIYKKFWGYPSDREYVISIAIPLPDNTQAPYGMPPGENGRSGSFPPVESDHFYPLAPEYDKYASLEQYIIVSAIKAIDFGLTKGFTCDGKEIKFQDL</sequence>
<accession>A0A139SNH8</accession>
<proteinExistence type="predicted"/>
<dbReference type="RefSeq" id="WP_068711540.1">
    <property type="nucleotide sequence ID" value="NZ_LSZP01000032.1"/>
</dbReference>
<comment type="caution">
    <text evidence="1">The sequence shown here is derived from an EMBL/GenBank/DDBJ whole genome shotgun (WGS) entry which is preliminary data.</text>
</comment>
<keyword evidence="2" id="KW-1185">Reference proteome</keyword>
<evidence type="ECO:0000313" key="1">
    <source>
        <dbReference type="EMBL" id="KXU36034.1"/>
    </source>
</evidence>
<dbReference type="AlphaFoldDB" id="A0A139SNH8"/>
<dbReference type="OrthoDB" id="7064835at2"/>
<protein>
    <submittedName>
        <fullName evidence="1">Uncharacterized protein</fullName>
    </submittedName>
</protein>